<proteinExistence type="predicted"/>
<feature type="transmembrane region" description="Helical" evidence="1">
    <location>
        <begin position="42"/>
        <end position="61"/>
    </location>
</feature>
<comment type="caution">
    <text evidence="2">The sequence shown here is derived from an EMBL/GenBank/DDBJ whole genome shotgun (WGS) entry which is preliminary data.</text>
</comment>
<dbReference type="EMBL" id="JACGWZ010000004">
    <property type="protein sequence ID" value="MBA8825811.1"/>
    <property type="molecule type" value="Genomic_DNA"/>
</dbReference>
<reference evidence="2 3" key="1">
    <citation type="submission" date="2020-07" db="EMBL/GenBank/DDBJ databases">
        <title>Sequencing the genomes of 1000 actinobacteria strains.</title>
        <authorList>
            <person name="Klenk H.-P."/>
        </authorList>
    </citation>
    <scope>NUCLEOTIDE SEQUENCE [LARGE SCALE GENOMIC DNA]</scope>
    <source>
        <strain evidence="2 3">DSM 45975</strain>
    </source>
</reference>
<evidence type="ECO:0000313" key="3">
    <source>
        <dbReference type="Proteomes" id="UP000569329"/>
    </source>
</evidence>
<keyword evidence="3" id="KW-1185">Reference proteome</keyword>
<keyword evidence="1" id="KW-1133">Transmembrane helix</keyword>
<accession>A0A839E336</accession>
<evidence type="ECO:0000313" key="2">
    <source>
        <dbReference type="EMBL" id="MBA8825811.1"/>
    </source>
</evidence>
<evidence type="ECO:0000256" key="1">
    <source>
        <dbReference type="SAM" id="Phobius"/>
    </source>
</evidence>
<feature type="transmembrane region" description="Helical" evidence="1">
    <location>
        <begin position="12"/>
        <end position="36"/>
    </location>
</feature>
<dbReference type="RefSeq" id="WP_328796191.1">
    <property type="nucleotide sequence ID" value="NZ_JACGWZ010000004.1"/>
</dbReference>
<protein>
    <submittedName>
        <fullName evidence="2">Uncharacterized protein</fullName>
    </submittedName>
</protein>
<dbReference type="AlphaFoldDB" id="A0A839E336"/>
<gene>
    <name evidence="2" type="ORF">FHX42_003177</name>
</gene>
<name>A0A839E336_9PSEU</name>
<sequence>MSARRYGLMRPGGATRVIALVLCLGMVVGFSSTYLVAAGLPVWLVLLLAILVVATPTVAATRSGRNRR</sequence>
<organism evidence="2 3">
    <name type="scientific">Halosaccharopolyspora lacisalsi</name>
    <dbReference type="NCBI Taxonomy" id="1000566"/>
    <lineage>
        <taxon>Bacteria</taxon>
        <taxon>Bacillati</taxon>
        <taxon>Actinomycetota</taxon>
        <taxon>Actinomycetes</taxon>
        <taxon>Pseudonocardiales</taxon>
        <taxon>Pseudonocardiaceae</taxon>
        <taxon>Halosaccharopolyspora</taxon>
    </lineage>
</organism>
<keyword evidence="1" id="KW-0472">Membrane</keyword>
<keyword evidence="1" id="KW-0812">Transmembrane</keyword>
<dbReference type="Proteomes" id="UP000569329">
    <property type="component" value="Unassembled WGS sequence"/>
</dbReference>